<gene>
    <name evidence="2" type="ORF">BALFYP80_01664</name>
</gene>
<evidence type="ECO:0000313" key="2">
    <source>
        <dbReference type="EMBL" id="VYT10591.1"/>
    </source>
</evidence>
<name>A0A6N2U2E9_BIFAD</name>
<dbReference type="EMBL" id="CACRSR010000013">
    <property type="protein sequence ID" value="VYT10591.1"/>
    <property type="molecule type" value="Genomic_DNA"/>
</dbReference>
<reference evidence="2" key="1">
    <citation type="submission" date="2019-11" db="EMBL/GenBank/DDBJ databases">
        <authorList>
            <person name="Feng L."/>
        </authorList>
    </citation>
    <scope>NUCLEOTIDE SEQUENCE</scope>
    <source>
        <strain evidence="2">BAdolescentisLFYP80</strain>
    </source>
</reference>
<evidence type="ECO:0000256" key="1">
    <source>
        <dbReference type="SAM" id="MobiDB-lite"/>
    </source>
</evidence>
<feature type="compositionally biased region" description="Basic and acidic residues" evidence="1">
    <location>
        <begin position="56"/>
        <end position="75"/>
    </location>
</feature>
<dbReference type="AlphaFoldDB" id="A0A6N2U2E9"/>
<feature type="region of interest" description="Disordered" evidence="1">
    <location>
        <begin position="9"/>
        <end position="75"/>
    </location>
</feature>
<feature type="compositionally biased region" description="Basic residues" evidence="1">
    <location>
        <begin position="35"/>
        <end position="55"/>
    </location>
</feature>
<accession>A0A6N2U2E9</accession>
<sequence length="141" mass="15998">MAPMKCELCGKEFQPSGHGRPQKYCSKSCRQKADYRRKKNNPARTRKSKPAKAKRKPEQELDRRNFERMMDGSHEDTLREIVGRLREALHAPSTPANALPSISSKLAEFDERMRMAEESGSLFDMNDDVTEVAEDVGASIV</sequence>
<organism evidence="2">
    <name type="scientific">Bifidobacterium adolescentis</name>
    <dbReference type="NCBI Taxonomy" id="1680"/>
    <lineage>
        <taxon>Bacteria</taxon>
        <taxon>Bacillati</taxon>
        <taxon>Actinomycetota</taxon>
        <taxon>Actinomycetes</taxon>
        <taxon>Bifidobacteriales</taxon>
        <taxon>Bifidobacteriaceae</taxon>
        <taxon>Bifidobacterium</taxon>
    </lineage>
</organism>
<proteinExistence type="predicted"/>
<protein>
    <submittedName>
        <fullName evidence="2">Uncharacterized protein</fullName>
    </submittedName>
</protein>